<gene>
    <name evidence="3" type="ORF">HDA32_001197</name>
</gene>
<evidence type="ECO:0000256" key="1">
    <source>
        <dbReference type="SAM" id="MobiDB-lite"/>
    </source>
</evidence>
<feature type="region of interest" description="Disordered" evidence="1">
    <location>
        <begin position="76"/>
        <end position="107"/>
    </location>
</feature>
<keyword evidence="4" id="KW-1185">Reference proteome</keyword>
<proteinExistence type="predicted"/>
<evidence type="ECO:0000313" key="3">
    <source>
        <dbReference type="EMBL" id="NYE46077.1"/>
    </source>
</evidence>
<dbReference type="RefSeq" id="WP_179642238.1">
    <property type="nucleotide sequence ID" value="NZ_BAAAYY010000024.1"/>
</dbReference>
<organism evidence="3 4">
    <name type="scientific">Spinactinospora alkalitolerans</name>
    <dbReference type="NCBI Taxonomy" id="687207"/>
    <lineage>
        <taxon>Bacteria</taxon>
        <taxon>Bacillati</taxon>
        <taxon>Actinomycetota</taxon>
        <taxon>Actinomycetes</taxon>
        <taxon>Streptosporangiales</taxon>
        <taxon>Nocardiopsidaceae</taxon>
        <taxon>Spinactinospora</taxon>
    </lineage>
</organism>
<evidence type="ECO:0000313" key="4">
    <source>
        <dbReference type="Proteomes" id="UP000589036"/>
    </source>
</evidence>
<dbReference type="Proteomes" id="UP000589036">
    <property type="component" value="Unassembled WGS sequence"/>
</dbReference>
<sequence>MRRTPLVTLLTALFIALCAPGTAWAEEGAAGTAGTAESSTAAGEAEGPTATGPIAPGPHADCPERWIAVELPPEVVRESQERLREERAEERATDPHAPAARRPGPMASLRDLARLLALRTCADD</sequence>
<protein>
    <submittedName>
        <fullName evidence="3">Uncharacterized protein</fullName>
    </submittedName>
</protein>
<feature type="signal peptide" evidence="2">
    <location>
        <begin position="1"/>
        <end position="25"/>
    </location>
</feature>
<feature type="compositionally biased region" description="Basic and acidic residues" evidence="1">
    <location>
        <begin position="76"/>
        <end position="94"/>
    </location>
</feature>
<accession>A0A852TS14</accession>
<comment type="caution">
    <text evidence="3">The sequence shown here is derived from an EMBL/GenBank/DDBJ whole genome shotgun (WGS) entry which is preliminary data.</text>
</comment>
<dbReference type="AlphaFoldDB" id="A0A852TS14"/>
<keyword evidence="2" id="KW-0732">Signal</keyword>
<reference evidence="3 4" key="1">
    <citation type="submission" date="2020-07" db="EMBL/GenBank/DDBJ databases">
        <title>Sequencing the genomes of 1000 actinobacteria strains.</title>
        <authorList>
            <person name="Klenk H.-P."/>
        </authorList>
    </citation>
    <scope>NUCLEOTIDE SEQUENCE [LARGE SCALE GENOMIC DNA]</scope>
    <source>
        <strain evidence="3 4">CXB654</strain>
    </source>
</reference>
<feature type="compositionally biased region" description="Low complexity" evidence="1">
    <location>
        <begin position="26"/>
        <end position="60"/>
    </location>
</feature>
<feature type="region of interest" description="Disordered" evidence="1">
    <location>
        <begin position="26"/>
        <end position="61"/>
    </location>
</feature>
<dbReference type="EMBL" id="JACCCC010000001">
    <property type="protein sequence ID" value="NYE46077.1"/>
    <property type="molecule type" value="Genomic_DNA"/>
</dbReference>
<feature type="chain" id="PRO_5033062579" evidence="2">
    <location>
        <begin position="26"/>
        <end position="124"/>
    </location>
</feature>
<evidence type="ECO:0000256" key="2">
    <source>
        <dbReference type="SAM" id="SignalP"/>
    </source>
</evidence>
<name>A0A852TS14_9ACTN</name>